<keyword evidence="11" id="KW-1185">Reference proteome</keyword>
<dbReference type="GO" id="GO:0005743">
    <property type="term" value="C:mitochondrial inner membrane"/>
    <property type="evidence" value="ECO:0007669"/>
    <property type="project" value="UniProtKB-SubCell"/>
</dbReference>
<name>A0A8H8DJT2_9FUNG</name>
<sequence>MAAKKVTGVANRVADMLYEKFGEKYANIAGYRKMGLRFDDLLIEETEQVQEALRRLPEMESYERVFRFRRALHADLKQDLLPPEEWTKPEEVRPTALLADPVSVWICSESHLPRGPTTRCCPIARRIPRPDIPYLSPIIAQVKAEMRERDWYNTWSPKDKKPDFFNE</sequence>
<dbReference type="Gene3D" id="1.10.1090.10">
    <property type="entry name" value="Cytochrome b-c1 complex subunit 7"/>
    <property type="match status" value="1"/>
</dbReference>
<dbReference type="EMBL" id="JAEFCI010004353">
    <property type="protein sequence ID" value="KAG5461003.1"/>
    <property type="molecule type" value="Genomic_DNA"/>
</dbReference>
<dbReference type="GO" id="GO:0006122">
    <property type="term" value="P:mitochondrial electron transport, ubiquinol to cytochrome c"/>
    <property type="evidence" value="ECO:0007669"/>
    <property type="project" value="InterPro"/>
</dbReference>
<dbReference type="GO" id="GO:0045275">
    <property type="term" value="C:respiratory chain complex III"/>
    <property type="evidence" value="ECO:0007669"/>
    <property type="project" value="InterPro"/>
</dbReference>
<comment type="subcellular location">
    <subcellularLocation>
        <location evidence="1">Mitochondrion inner membrane</location>
        <topology evidence="1">Peripheral membrane protein</topology>
        <orientation evidence="1">Matrix side</orientation>
    </subcellularLocation>
</comment>
<evidence type="ECO:0000313" key="10">
    <source>
        <dbReference type="EMBL" id="KAG5461003.1"/>
    </source>
</evidence>
<dbReference type="FunFam" id="1.10.1090.10:FF:000001">
    <property type="entry name" value="Cytochrome b-c1 complex subunit 7"/>
    <property type="match status" value="1"/>
</dbReference>
<dbReference type="InterPro" id="IPR003197">
    <property type="entry name" value="QCR7"/>
</dbReference>
<dbReference type="AlphaFoldDB" id="A0A8H8DJT2"/>
<accession>A0A8H8DJT2</accession>
<comment type="similarity">
    <text evidence="2">Belongs to the UQCRB/QCR7 family.</text>
</comment>
<evidence type="ECO:0000256" key="9">
    <source>
        <dbReference type="ARBA" id="ARBA00031684"/>
    </source>
</evidence>
<keyword evidence="3" id="KW-0813">Transport</keyword>
<dbReference type="OrthoDB" id="425749at2759"/>
<protein>
    <recommendedName>
        <fullName evidence="9">Complex III subunit 7</fullName>
    </recommendedName>
</protein>
<keyword evidence="5" id="KW-0999">Mitochondrion inner membrane</keyword>
<dbReference type="PIRSF" id="PIRSF000022">
    <property type="entry name" value="Bc1_14K"/>
    <property type="match status" value="1"/>
</dbReference>
<evidence type="ECO:0000313" key="11">
    <source>
        <dbReference type="Proteomes" id="UP000673691"/>
    </source>
</evidence>
<keyword evidence="8" id="KW-0472">Membrane</keyword>
<comment type="caution">
    <text evidence="10">The sequence shown here is derived from an EMBL/GenBank/DDBJ whole genome shotgun (WGS) entry which is preliminary data.</text>
</comment>
<proteinExistence type="inferred from homology"/>
<evidence type="ECO:0000256" key="7">
    <source>
        <dbReference type="ARBA" id="ARBA00023128"/>
    </source>
</evidence>
<dbReference type="Pfam" id="PF02271">
    <property type="entry name" value="UCR_14kD"/>
    <property type="match status" value="1"/>
</dbReference>
<evidence type="ECO:0000256" key="6">
    <source>
        <dbReference type="ARBA" id="ARBA00022982"/>
    </source>
</evidence>
<evidence type="ECO:0000256" key="1">
    <source>
        <dbReference type="ARBA" id="ARBA00004443"/>
    </source>
</evidence>
<evidence type="ECO:0000256" key="5">
    <source>
        <dbReference type="ARBA" id="ARBA00022792"/>
    </source>
</evidence>
<reference evidence="10 11" key="1">
    <citation type="journal article" name="Sci. Rep.">
        <title>Genome-scale phylogenetic analyses confirm Olpidium as the closest living zoosporic fungus to the non-flagellated, terrestrial fungi.</title>
        <authorList>
            <person name="Chang Y."/>
            <person name="Rochon D."/>
            <person name="Sekimoto S."/>
            <person name="Wang Y."/>
            <person name="Chovatia M."/>
            <person name="Sandor L."/>
            <person name="Salamov A."/>
            <person name="Grigoriev I.V."/>
            <person name="Stajich J.E."/>
            <person name="Spatafora J.W."/>
        </authorList>
    </citation>
    <scope>NUCLEOTIDE SEQUENCE [LARGE SCALE GENOMIC DNA]</scope>
    <source>
        <strain evidence="10">S191</strain>
    </source>
</reference>
<organism evidence="10 11">
    <name type="scientific">Olpidium bornovanus</name>
    <dbReference type="NCBI Taxonomy" id="278681"/>
    <lineage>
        <taxon>Eukaryota</taxon>
        <taxon>Fungi</taxon>
        <taxon>Fungi incertae sedis</taxon>
        <taxon>Olpidiomycota</taxon>
        <taxon>Olpidiomycotina</taxon>
        <taxon>Olpidiomycetes</taxon>
        <taxon>Olpidiales</taxon>
        <taxon>Olpidiaceae</taxon>
        <taxon>Olpidium</taxon>
    </lineage>
</organism>
<dbReference type="SUPFAM" id="SSF81524">
    <property type="entry name" value="14 kDa protein of cytochrome bc1 complex (Ubiquinol-cytochrome c reductase)"/>
    <property type="match status" value="1"/>
</dbReference>
<dbReference type="PANTHER" id="PTHR12022">
    <property type="entry name" value="UBIQUINOL-CYTOCHROME C REDUCTASE COMPLEX 14 KD PROTEIN"/>
    <property type="match status" value="1"/>
</dbReference>
<keyword evidence="6" id="KW-0249">Electron transport</keyword>
<evidence type="ECO:0000256" key="2">
    <source>
        <dbReference type="ARBA" id="ARBA00008554"/>
    </source>
</evidence>
<evidence type="ECO:0000256" key="4">
    <source>
        <dbReference type="ARBA" id="ARBA00022660"/>
    </source>
</evidence>
<dbReference type="Proteomes" id="UP000673691">
    <property type="component" value="Unassembled WGS sequence"/>
</dbReference>
<evidence type="ECO:0000256" key="3">
    <source>
        <dbReference type="ARBA" id="ARBA00022448"/>
    </source>
</evidence>
<keyword evidence="4" id="KW-0679">Respiratory chain</keyword>
<evidence type="ECO:0000256" key="8">
    <source>
        <dbReference type="ARBA" id="ARBA00023136"/>
    </source>
</evidence>
<dbReference type="PANTHER" id="PTHR12022:SF0">
    <property type="entry name" value="CYTOCHROME B-C1 COMPLEX SUBUNIT 7"/>
    <property type="match status" value="1"/>
</dbReference>
<keyword evidence="7" id="KW-0496">Mitochondrion</keyword>
<gene>
    <name evidence="10" type="ORF">BJ554DRAFT_6878</name>
</gene>
<dbReference type="InterPro" id="IPR036544">
    <property type="entry name" value="QCR7_sf"/>
</dbReference>